<comment type="similarity">
    <text evidence="1 8">Belongs to the cytidylate kinase family. Type 1 subfamily.</text>
</comment>
<organism evidence="10 11">
    <name type="scientific">Candidatus Syntrophocurvum alkaliphilum</name>
    <dbReference type="NCBI Taxonomy" id="2293317"/>
    <lineage>
        <taxon>Bacteria</taxon>
        <taxon>Bacillati</taxon>
        <taxon>Bacillota</taxon>
        <taxon>Clostridia</taxon>
        <taxon>Eubacteriales</taxon>
        <taxon>Syntrophomonadaceae</taxon>
        <taxon>Candidatus Syntrophocurvum</taxon>
    </lineage>
</organism>
<evidence type="ECO:0000259" key="9">
    <source>
        <dbReference type="Pfam" id="PF02224"/>
    </source>
</evidence>
<protein>
    <recommendedName>
        <fullName evidence="8">Cytidylate kinase</fullName>
        <shortName evidence="8">CK</shortName>
        <ecNumber evidence="8">2.7.4.25</ecNumber>
    </recommendedName>
    <alternativeName>
        <fullName evidence="8">Cytidine monophosphate kinase</fullName>
        <shortName evidence="8">CMP kinase</shortName>
    </alternativeName>
</protein>
<keyword evidence="11" id="KW-1185">Reference proteome</keyword>
<evidence type="ECO:0000256" key="8">
    <source>
        <dbReference type="HAMAP-Rule" id="MF_00238"/>
    </source>
</evidence>
<dbReference type="Proteomes" id="UP000426444">
    <property type="component" value="Chromosome"/>
</dbReference>
<dbReference type="InterPro" id="IPR027417">
    <property type="entry name" value="P-loop_NTPase"/>
</dbReference>
<evidence type="ECO:0000256" key="2">
    <source>
        <dbReference type="ARBA" id="ARBA00022679"/>
    </source>
</evidence>
<dbReference type="KEGG" id="salq:SYNTR_1254"/>
<dbReference type="GO" id="GO:0006220">
    <property type="term" value="P:pyrimidine nucleotide metabolic process"/>
    <property type="evidence" value="ECO:0007669"/>
    <property type="project" value="UniProtKB-UniRule"/>
</dbReference>
<dbReference type="GO" id="GO:0005829">
    <property type="term" value="C:cytosol"/>
    <property type="evidence" value="ECO:0007669"/>
    <property type="project" value="TreeGrafter"/>
</dbReference>
<evidence type="ECO:0000256" key="6">
    <source>
        <dbReference type="ARBA" id="ARBA00047615"/>
    </source>
</evidence>
<dbReference type="InterPro" id="IPR003136">
    <property type="entry name" value="Cytidylate_kin"/>
</dbReference>
<evidence type="ECO:0000256" key="7">
    <source>
        <dbReference type="ARBA" id="ARBA00048478"/>
    </source>
</evidence>
<evidence type="ECO:0000256" key="1">
    <source>
        <dbReference type="ARBA" id="ARBA00009427"/>
    </source>
</evidence>
<comment type="catalytic activity">
    <reaction evidence="6 8">
        <text>dCMP + ATP = dCDP + ADP</text>
        <dbReference type="Rhea" id="RHEA:25094"/>
        <dbReference type="ChEBI" id="CHEBI:30616"/>
        <dbReference type="ChEBI" id="CHEBI:57566"/>
        <dbReference type="ChEBI" id="CHEBI:58593"/>
        <dbReference type="ChEBI" id="CHEBI:456216"/>
        <dbReference type="EC" id="2.7.4.25"/>
    </reaction>
</comment>
<reference evidence="11" key="1">
    <citation type="journal article" date="2019" name="Microbiology">
        <title>Complete Genome Sequence of an Uncultured Bacterium of the Candidate Phylum Bipolaricaulota.</title>
        <authorList>
            <person name="Kadnikov V.V."/>
            <person name="Mardanov A.V."/>
            <person name="Beletsky A.V."/>
            <person name="Frank Y.A."/>
            <person name="Karnachuk O.V."/>
            <person name="Ravin N.V."/>
        </authorList>
    </citation>
    <scope>NUCLEOTIDE SEQUENCE [LARGE SCALE GENOMIC DNA]</scope>
</reference>
<dbReference type="SUPFAM" id="SSF52540">
    <property type="entry name" value="P-loop containing nucleoside triphosphate hydrolases"/>
    <property type="match status" value="1"/>
</dbReference>
<dbReference type="OrthoDB" id="9807434at2"/>
<evidence type="ECO:0000256" key="4">
    <source>
        <dbReference type="ARBA" id="ARBA00022777"/>
    </source>
</evidence>
<dbReference type="GO" id="GO:0005524">
    <property type="term" value="F:ATP binding"/>
    <property type="evidence" value="ECO:0007669"/>
    <property type="project" value="UniProtKB-UniRule"/>
</dbReference>
<keyword evidence="4 8" id="KW-0418">Kinase</keyword>
<evidence type="ECO:0000256" key="3">
    <source>
        <dbReference type="ARBA" id="ARBA00022741"/>
    </source>
</evidence>
<dbReference type="NCBIfam" id="TIGR00017">
    <property type="entry name" value="cmk"/>
    <property type="match status" value="1"/>
</dbReference>
<dbReference type="PANTHER" id="PTHR21299:SF2">
    <property type="entry name" value="CYTIDYLATE KINASE"/>
    <property type="match status" value="1"/>
</dbReference>
<dbReference type="AlphaFoldDB" id="A0A6I6DFJ5"/>
<accession>A0A6I6DFJ5</accession>
<evidence type="ECO:0000313" key="11">
    <source>
        <dbReference type="Proteomes" id="UP000426444"/>
    </source>
</evidence>
<comment type="catalytic activity">
    <reaction evidence="7 8">
        <text>CMP + ATP = CDP + ADP</text>
        <dbReference type="Rhea" id="RHEA:11600"/>
        <dbReference type="ChEBI" id="CHEBI:30616"/>
        <dbReference type="ChEBI" id="CHEBI:58069"/>
        <dbReference type="ChEBI" id="CHEBI:60377"/>
        <dbReference type="ChEBI" id="CHEBI:456216"/>
        <dbReference type="EC" id="2.7.4.25"/>
    </reaction>
</comment>
<dbReference type="GO" id="GO:0015949">
    <property type="term" value="P:nucleobase-containing small molecule interconversion"/>
    <property type="evidence" value="ECO:0007669"/>
    <property type="project" value="TreeGrafter"/>
</dbReference>
<dbReference type="GO" id="GO:0036431">
    <property type="term" value="F:dCMP kinase activity"/>
    <property type="evidence" value="ECO:0007669"/>
    <property type="project" value="InterPro"/>
</dbReference>
<dbReference type="CDD" id="cd02020">
    <property type="entry name" value="CMPK"/>
    <property type="match status" value="1"/>
</dbReference>
<name>A0A6I6DFJ5_9FIRM</name>
<gene>
    <name evidence="8" type="primary">cmk</name>
    <name evidence="10" type="ORF">SYNTR_1254</name>
</gene>
<feature type="domain" description="Cytidylate kinase" evidence="9">
    <location>
        <begin position="3"/>
        <end position="216"/>
    </location>
</feature>
<dbReference type="EMBL" id="CP046457">
    <property type="protein sequence ID" value="QGT99847.1"/>
    <property type="molecule type" value="Genomic_DNA"/>
</dbReference>
<sequence length="219" mass="24883">MKIAIDGPAGAGKSTIAKLVAKKLGFIYIDTGAMYRALTYIIIENKIDYQDNQQLYQLANSINIHFENHSNTQRIICNGKDVTEKIRTPQVNSLVSKIAAINEIREIMVQKQQEMASQKDVVMDGRDIGECVLPDAEFKFYITASLEERARRRLIELKNQGYEVDFEHLKKDLLERDNLDKNRGVGALKILKDSIVINTSELTIDELLDKIISIVQEDL</sequence>
<feature type="binding site" evidence="8">
    <location>
        <begin position="7"/>
        <end position="15"/>
    </location>
    <ligand>
        <name>ATP</name>
        <dbReference type="ChEBI" id="CHEBI:30616"/>
    </ligand>
</feature>
<proteinExistence type="inferred from homology"/>
<keyword evidence="8" id="KW-0963">Cytoplasm</keyword>
<dbReference type="HAMAP" id="MF_00238">
    <property type="entry name" value="Cytidyl_kinase_type1"/>
    <property type="match status" value="1"/>
</dbReference>
<keyword evidence="3 8" id="KW-0547">Nucleotide-binding</keyword>
<evidence type="ECO:0000256" key="5">
    <source>
        <dbReference type="ARBA" id="ARBA00022840"/>
    </source>
</evidence>
<keyword evidence="5 8" id="KW-0067">ATP-binding</keyword>
<keyword evidence="2 8" id="KW-0808">Transferase</keyword>
<dbReference type="EC" id="2.7.4.25" evidence="8"/>
<dbReference type="InterPro" id="IPR011994">
    <property type="entry name" value="Cytidylate_kinase_dom"/>
</dbReference>
<comment type="subcellular location">
    <subcellularLocation>
        <location evidence="8">Cytoplasm</location>
    </subcellularLocation>
</comment>
<dbReference type="RefSeq" id="WP_156203698.1">
    <property type="nucleotide sequence ID" value="NZ_CP046457.1"/>
</dbReference>
<dbReference type="Pfam" id="PF02224">
    <property type="entry name" value="Cytidylate_kin"/>
    <property type="match status" value="1"/>
</dbReference>
<evidence type="ECO:0000313" key="10">
    <source>
        <dbReference type="EMBL" id="QGT99847.1"/>
    </source>
</evidence>
<dbReference type="Gene3D" id="3.40.50.300">
    <property type="entry name" value="P-loop containing nucleotide triphosphate hydrolases"/>
    <property type="match status" value="1"/>
</dbReference>
<dbReference type="PANTHER" id="PTHR21299">
    <property type="entry name" value="CYTIDYLATE KINASE/PANTOATE-BETA-ALANINE LIGASE"/>
    <property type="match status" value="1"/>
</dbReference>